<reference evidence="2 3" key="1">
    <citation type="journal article" date="2024" name="Commun. Biol.">
        <title>Comparative genomic analysis of thermophilic fungi reveals convergent evolutionary adaptations and gene losses.</title>
        <authorList>
            <person name="Steindorff A.S."/>
            <person name="Aguilar-Pontes M.V."/>
            <person name="Robinson A.J."/>
            <person name="Andreopoulos B."/>
            <person name="LaButti K."/>
            <person name="Kuo A."/>
            <person name="Mondo S."/>
            <person name="Riley R."/>
            <person name="Otillar R."/>
            <person name="Haridas S."/>
            <person name="Lipzen A."/>
            <person name="Grimwood J."/>
            <person name="Schmutz J."/>
            <person name="Clum A."/>
            <person name="Reid I.D."/>
            <person name="Moisan M.C."/>
            <person name="Butler G."/>
            <person name="Nguyen T.T.M."/>
            <person name="Dewar K."/>
            <person name="Conant G."/>
            <person name="Drula E."/>
            <person name="Henrissat B."/>
            <person name="Hansel C."/>
            <person name="Singer S."/>
            <person name="Hutchinson M.I."/>
            <person name="de Vries R.P."/>
            <person name="Natvig D.O."/>
            <person name="Powell A.J."/>
            <person name="Tsang A."/>
            <person name="Grigoriev I.V."/>
        </authorList>
    </citation>
    <scope>NUCLEOTIDE SEQUENCE [LARGE SCALE GENOMIC DNA]</scope>
    <source>
        <strain evidence="2 3">CBS 620.91</strain>
    </source>
</reference>
<dbReference type="Pfam" id="PF08242">
    <property type="entry name" value="Methyltransf_12"/>
    <property type="match status" value="1"/>
</dbReference>
<comment type="caution">
    <text evidence="2">The sequence shown here is derived from an EMBL/GenBank/DDBJ whole genome shotgun (WGS) entry which is preliminary data.</text>
</comment>
<dbReference type="SUPFAM" id="SSF53335">
    <property type="entry name" value="S-adenosyl-L-methionine-dependent methyltransferases"/>
    <property type="match status" value="1"/>
</dbReference>
<name>A0ABR3VKX0_HUMIN</name>
<dbReference type="Proteomes" id="UP001583172">
    <property type="component" value="Unassembled WGS sequence"/>
</dbReference>
<evidence type="ECO:0000313" key="3">
    <source>
        <dbReference type="Proteomes" id="UP001583172"/>
    </source>
</evidence>
<evidence type="ECO:0000313" key="2">
    <source>
        <dbReference type="EMBL" id="KAL1842420.1"/>
    </source>
</evidence>
<dbReference type="CDD" id="cd02440">
    <property type="entry name" value="AdoMet_MTases"/>
    <property type="match status" value="1"/>
</dbReference>
<dbReference type="InterPro" id="IPR013217">
    <property type="entry name" value="Methyltransf_12"/>
</dbReference>
<protein>
    <recommendedName>
        <fullName evidence="1">Methyltransferase type 12 domain-containing protein</fullName>
    </recommendedName>
</protein>
<keyword evidence="3" id="KW-1185">Reference proteome</keyword>
<dbReference type="EMBL" id="JAZGSY010000043">
    <property type="protein sequence ID" value="KAL1842420.1"/>
    <property type="molecule type" value="Genomic_DNA"/>
</dbReference>
<sequence length="288" mass="32563">MPPASSPLSAQALASWDANATYWDHSITRDGNKYWRRLQEPSLSRLLAPTFSRAQDTRHGIRALEFATGNGLCARWLARQMRTLNPRGGGEVLATDGSEEMLKVARGYYEEEKGVVVRWRKVDVTNEEDLETLAREEGRFDIVLMNMAIMDVADIEPLARALRGLLSENGVFVATLLHPVFVTSNASRHIEVRNNPETGNLEVIRSKIITEYLSVPPYRGIAVPGQPEKQVYFHRPMNELFTTFFRAGLVMDAMEELAFGEEDALERIEASSNYTQLPFILSFRMRLA</sequence>
<organism evidence="2 3">
    <name type="scientific">Humicola insolens</name>
    <name type="common">Soft-rot fungus</name>
    <dbReference type="NCBI Taxonomy" id="85995"/>
    <lineage>
        <taxon>Eukaryota</taxon>
        <taxon>Fungi</taxon>
        <taxon>Dikarya</taxon>
        <taxon>Ascomycota</taxon>
        <taxon>Pezizomycotina</taxon>
        <taxon>Sordariomycetes</taxon>
        <taxon>Sordariomycetidae</taxon>
        <taxon>Sordariales</taxon>
        <taxon>Chaetomiaceae</taxon>
        <taxon>Mycothermus</taxon>
    </lineage>
</organism>
<evidence type="ECO:0000259" key="1">
    <source>
        <dbReference type="Pfam" id="PF08242"/>
    </source>
</evidence>
<dbReference type="Gene3D" id="3.40.50.150">
    <property type="entry name" value="Vaccinia Virus protein VP39"/>
    <property type="match status" value="1"/>
</dbReference>
<accession>A0ABR3VKX0</accession>
<proteinExistence type="predicted"/>
<gene>
    <name evidence="2" type="ORF">VTJ49DRAFT_5268</name>
</gene>
<dbReference type="InterPro" id="IPR029063">
    <property type="entry name" value="SAM-dependent_MTases_sf"/>
</dbReference>
<feature type="domain" description="Methyltransferase type 12" evidence="1">
    <location>
        <begin position="64"/>
        <end position="172"/>
    </location>
</feature>